<keyword evidence="2 8" id="KW-0813">Transport</keyword>
<dbReference type="InterPro" id="IPR013099">
    <property type="entry name" value="K_chnl_dom"/>
</dbReference>
<feature type="transmembrane region" description="Helical" evidence="10">
    <location>
        <begin position="216"/>
        <end position="237"/>
    </location>
</feature>
<dbReference type="PRINTS" id="PR01333">
    <property type="entry name" value="2POREKCHANEL"/>
</dbReference>
<evidence type="ECO:0000256" key="5">
    <source>
        <dbReference type="ARBA" id="ARBA00023065"/>
    </source>
</evidence>
<evidence type="ECO:0000256" key="4">
    <source>
        <dbReference type="ARBA" id="ARBA00022989"/>
    </source>
</evidence>
<keyword evidence="4 10" id="KW-1133">Transmembrane helix</keyword>
<dbReference type="InterPro" id="IPR003280">
    <property type="entry name" value="2pore_dom_K_chnl"/>
</dbReference>
<organism evidence="12 13">
    <name type="scientific">Elysia marginata</name>
    <dbReference type="NCBI Taxonomy" id="1093978"/>
    <lineage>
        <taxon>Eukaryota</taxon>
        <taxon>Metazoa</taxon>
        <taxon>Spiralia</taxon>
        <taxon>Lophotrochozoa</taxon>
        <taxon>Mollusca</taxon>
        <taxon>Gastropoda</taxon>
        <taxon>Heterobranchia</taxon>
        <taxon>Euthyneura</taxon>
        <taxon>Panpulmonata</taxon>
        <taxon>Sacoglossa</taxon>
        <taxon>Placobranchoidea</taxon>
        <taxon>Plakobranchidae</taxon>
        <taxon>Elysia</taxon>
    </lineage>
</organism>
<dbReference type="AlphaFoldDB" id="A0AAV4HGE6"/>
<evidence type="ECO:0000256" key="9">
    <source>
        <dbReference type="SAM" id="MobiDB-lite"/>
    </source>
</evidence>
<keyword evidence="6 10" id="KW-0472">Membrane</keyword>
<feature type="transmembrane region" description="Helical" evidence="10">
    <location>
        <begin position="187"/>
        <end position="210"/>
    </location>
</feature>
<dbReference type="GO" id="GO:0030322">
    <property type="term" value="P:stabilization of membrane potential"/>
    <property type="evidence" value="ECO:0007669"/>
    <property type="project" value="TreeGrafter"/>
</dbReference>
<comment type="similarity">
    <text evidence="8">Belongs to the two pore domain potassium channel (TC 1.A.1.8) family.</text>
</comment>
<feature type="transmembrane region" description="Helical" evidence="10">
    <location>
        <begin position="249"/>
        <end position="270"/>
    </location>
</feature>
<feature type="region of interest" description="Disordered" evidence="9">
    <location>
        <begin position="99"/>
        <end position="180"/>
    </location>
</feature>
<feature type="domain" description="Potassium channel" evidence="11">
    <location>
        <begin position="13"/>
        <end position="50"/>
    </location>
</feature>
<proteinExistence type="inferred from homology"/>
<feature type="compositionally biased region" description="Polar residues" evidence="9">
    <location>
        <begin position="145"/>
        <end position="156"/>
    </location>
</feature>
<evidence type="ECO:0000256" key="7">
    <source>
        <dbReference type="ARBA" id="ARBA00023303"/>
    </source>
</evidence>
<keyword evidence="13" id="KW-1185">Reference proteome</keyword>
<dbReference type="GO" id="GO:0005886">
    <property type="term" value="C:plasma membrane"/>
    <property type="evidence" value="ECO:0007669"/>
    <property type="project" value="TreeGrafter"/>
</dbReference>
<keyword evidence="3 8" id="KW-0812">Transmembrane</keyword>
<evidence type="ECO:0000256" key="3">
    <source>
        <dbReference type="ARBA" id="ARBA00022692"/>
    </source>
</evidence>
<feature type="domain" description="Potassium channel" evidence="11">
    <location>
        <begin position="195"/>
        <end position="272"/>
    </location>
</feature>
<evidence type="ECO:0000256" key="6">
    <source>
        <dbReference type="ARBA" id="ARBA00023136"/>
    </source>
</evidence>
<keyword evidence="7 8" id="KW-0407">Ion channel</keyword>
<comment type="subcellular location">
    <subcellularLocation>
        <location evidence="1">Membrane</location>
        <topology evidence="1">Multi-pass membrane protein</topology>
    </subcellularLocation>
</comment>
<dbReference type="GO" id="GO:0022841">
    <property type="term" value="F:potassium ion leak channel activity"/>
    <property type="evidence" value="ECO:0007669"/>
    <property type="project" value="TreeGrafter"/>
</dbReference>
<evidence type="ECO:0000256" key="2">
    <source>
        <dbReference type="ARBA" id="ARBA00022448"/>
    </source>
</evidence>
<feature type="transmembrane region" description="Helical" evidence="10">
    <location>
        <begin position="29"/>
        <end position="51"/>
    </location>
</feature>
<evidence type="ECO:0000313" key="13">
    <source>
        <dbReference type="Proteomes" id="UP000762676"/>
    </source>
</evidence>
<dbReference type="EMBL" id="BMAT01002019">
    <property type="protein sequence ID" value="GFR97227.1"/>
    <property type="molecule type" value="Genomic_DNA"/>
</dbReference>
<reference evidence="12 13" key="1">
    <citation type="journal article" date="2021" name="Elife">
        <title>Chloroplast acquisition without the gene transfer in kleptoplastic sea slugs, Plakobranchus ocellatus.</title>
        <authorList>
            <person name="Maeda T."/>
            <person name="Takahashi S."/>
            <person name="Yoshida T."/>
            <person name="Shimamura S."/>
            <person name="Takaki Y."/>
            <person name="Nagai Y."/>
            <person name="Toyoda A."/>
            <person name="Suzuki Y."/>
            <person name="Arimoto A."/>
            <person name="Ishii H."/>
            <person name="Satoh N."/>
            <person name="Nishiyama T."/>
            <person name="Hasebe M."/>
            <person name="Maruyama T."/>
            <person name="Minagawa J."/>
            <person name="Obokata J."/>
            <person name="Shigenobu S."/>
        </authorList>
    </citation>
    <scope>NUCLEOTIDE SEQUENCE [LARGE SCALE GENOMIC DNA]</scope>
</reference>
<keyword evidence="5 8" id="KW-0406">Ion transport</keyword>
<sequence>MRTWQREMKDLVSYGHITPQTNEGKLATIFYALIGIPLTLICLSNIGSAFAHCFRFLYYHVCRCFCPAACSPFKQSTKNDGPVGKVQTESPDKGEVLYTTTGGSAIPSSSSSSGKLPDPEITVDAGETSTGVGLQKDAAGKVAVESSTTQGKNNTAAADYPIKHPQQKQPKSQPPPKKSVNIGEVRVPVTISLLIMAMYIFGGAMLFTLWEKEWNYLIGAYFCFITLSTIGFGDYVFGVGKDFAANEKTIFCALYLVLGLSIIAMCFNLMEEEVRAKFRWLGSKLGILDEKQKK</sequence>
<accession>A0AAV4HGE6</accession>
<dbReference type="Proteomes" id="UP000762676">
    <property type="component" value="Unassembled WGS sequence"/>
</dbReference>
<dbReference type="SUPFAM" id="SSF81324">
    <property type="entry name" value="Voltage-gated potassium channels"/>
    <property type="match status" value="2"/>
</dbReference>
<name>A0AAV4HGE6_9GAST</name>
<evidence type="ECO:0000259" key="11">
    <source>
        <dbReference type="Pfam" id="PF07885"/>
    </source>
</evidence>
<dbReference type="PANTHER" id="PTHR11003:SF334">
    <property type="entry name" value="FI03418P"/>
    <property type="match status" value="1"/>
</dbReference>
<evidence type="ECO:0000256" key="1">
    <source>
        <dbReference type="ARBA" id="ARBA00004141"/>
    </source>
</evidence>
<evidence type="ECO:0000256" key="10">
    <source>
        <dbReference type="SAM" id="Phobius"/>
    </source>
</evidence>
<dbReference type="PANTHER" id="PTHR11003">
    <property type="entry name" value="POTASSIUM CHANNEL, SUBFAMILY K"/>
    <property type="match status" value="1"/>
</dbReference>
<dbReference type="GO" id="GO:0015271">
    <property type="term" value="F:outward rectifier potassium channel activity"/>
    <property type="evidence" value="ECO:0007669"/>
    <property type="project" value="TreeGrafter"/>
</dbReference>
<protein>
    <submittedName>
        <fullName evidence="12">Potassium channel subfamily K member 18</fullName>
    </submittedName>
</protein>
<dbReference type="Pfam" id="PF07885">
    <property type="entry name" value="Ion_trans_2"/>
    <property type="match status" value="2"/>
</dbReference>
<evidence type="ECO:0000313" key="12">
    <source>
        <dbReference type="EMBL" id="GFR97227.1"/>
    </source>
</evidence>
<evidence type="ECO:0000256" key="8">
    <source>
        <dbReference type="RuleBase" id="RU003857"/>
    </source>
</evidence>
<gene>
    <name evidence="12" type="ORF">ElyMa_000988000</name>
</gene>
<comment type="caution">
    <text evidence="12">The sequence shown here is derived from an EMBL/GenBank/DDBJ whole genome shotgun (WGS) entry which is preliminary data.</text>
</comment>
<dbReference type="Gene3D" id="1.10.287.70">
    <property type="match status" value="1"/>
</dbReference>